<organism evidence="1 2">
    <name type="scientific">Rhizoclosmatium globosum</name>
    <dbReference type="NCBI Taxonomy" id="329046"/>
    <lineage>
        <taxon>Eukaryota</taxon>
        <taxon>Fungi</taxon>
        <taxon>Fungi incertae sedis</taxon>
        <taxon>Chytridiomycota</taxon>
        <taxon>Chytridiomycota incertae sedis</taxon>
        <taxon>Chytridiomycetes</taxon>
        <taxon>Chytridiales</taxon>
        <taxon>Chytriomycetaceae</taxon>
        <taxon>Rhizoclosmatium</taxon>
    </lineage>
</organism>
<dbReference type="AlphaFoldDB" id="A0A1Y2C603"/>
<protein>
    <submittedName>
        <fullName evidence="1">Uncharacterized protein</fullName>
    </submittedName>
</protein>
<dbReference type="Proteomes" id="UP000193642">
    <property type="component" value="Unassembled WGS sequence"/>
</dbReference>
<reference evidence="1 2" key="1">
    <citation type="submission" date="2016-07" db="EMBL/GenBank/DDBJ databases">
        <title>Pervasive Adenine N6-methylation of Active Genes in Fungi.</title>
        <authorList>
            <consortium name="DOE Joint Genome Institute"/>
            <person name="Mondo S.J."/>
            <person name="Dannebaum R.O."/>
            <person name="Kuo R.C."/>
            <person name="Labutti K."/>
            <person name="Haridas S."/>
            <person name="Kuo A."/>
            <person name="Salamov A."/>
            <person name="Ahrendt S.R."/>
            <person name="Lipzen A."/>
            <person name="Sullivan W."/>
            <person name="Andreopoulos W.B."/>
            <person name="Clum A."/>
            <person name="Lindquist E."/>
            <person name="Daum C."/>
            <person name="Ramamoorthy G.K."/>
            <person name="Gryganskyi A."/>
            <person name="Culley D."/>
            <person name="Magnuson J.K."/>
            <person name="James T.Y."/>
            <person name="O'Malley M.A."/>
            <person name="Stajich J.E."/>
            <person name="Spatafora J.W."/>
            <person name="Visel A."/>
            <person name="Grigoriev I.V."/>
        </authorList>
    </citation>
    <scope>NUCLEOTIDE SEQUENCE [LARGE SCALE GENOMIC DNA]</scope>
    <source>
        <strain evidence="1 2">JEL800</strain>
    </source>
</reference>
<proteinExistence type="predicted"/>
<sequence>MQIIVIFEGESYSDDTHSHLLLAVSALDTDVHEHKVWAIDRLTRALGVSPEHDPYLRCALDFVVNNNLPVARQYYFSGFVTAFRTQKATQIPVLPVDIESSLTCRSIHPVLVDPLKTLFVQAGIASGTVASYVNELTALLRAVDSERILTTKSHHLFPTENYLHLSYRLHSRNSLKRIQSQCRMHGHTEPCKKTNGSPSETTTISPEEQAVFDFFTRQFPTRDLRDFFLEQAALTVSRKFIAFAGKTPHHELKEGLSLLTELREVALQRLQWVDNPLNCPRRTTDVIFGYSKQESAKCIVWGGPHTGLPRPQNLASHLATCFVPATPSKGNYLAAVEADTFLIRENYKTAATYGRVHTRLSFLAQSILTLIRKLDFMDHPLVQTTSDDFGGSGTPFFFADAAFPVTLEAARECMHNFYKQLCASAWRSPHGFTFAAARKLMFRWKYRYRHTIFSAIVK</sequence>
<gene>
    <name evidence="1" type="ORF">BCR33DRAFT_766946</name>
</gene>
<comment type="caution">
    <text evidence="1">The sequence shown here is derived from an EMBL/GenBank/DDBJ whole genome shotgun (WGS) entry which is preliminary data.</text>
</comment>
<dbReference type="EMBL" id="MCGO01000028">
    <property type="protein sequence ID" value="ORY42472.1"/>
    <property type="molecule type" value="Genomic_DNA"/>
</dbReference>
<accession>A0A1Y2C603</accession>
<evidence type="ECO:0000313" key="1">
    <source>
        <dbReference type="EMBL" id="ORY42472.1"/>
    </source>
</evidence>
<evidence type="ECO:0000313" key="2">
    <source>
        <dbReference type="Proteomes" id="UP000193642"/>
    </source>
</evidence>
<name>A0A1Y2C603_9FUNG</name>
<keyword evidence="2" id="KW-1185">Reference proteome</keyword>